<dbReference type="HAMAP" id="MF_00265">
    <property type="entry name" value="VapC_Nob1"/>
    <property type="match status" value="1"/>
</dbReference>
<dbReference type="EC" id="3.1.-.-" evidence="8"/>
<comment type="function">
    <text evidence="8">Toxic component of a toxin-antitoxin (TA) system. An RNase.</text>
</comment>
<feature type="domain" description="PIN" evidence="9">
    <location>
        <begin position="13"/>
        <end position="132"/>
    </location>
</feature>
<gene>
    <name evidence="8" type="primary">vapC</name>
    <name evidence="10" type="ORF">FK529_12790</name>
</gene>
<dbReference type="OrthoDB" id="4763015at2"/>
<evidence type="ECO:0000259" key="9">
    <source>
        <dbReference type="Pfam" id="PF01850"/>
    </source>
</evidence>
<dbReference type="SUPFAM" id="SSF88723">
    <property type="entry name" value="PIN domain-like"/>
    <property type="match status" value="1"/>
</dbReference>
<dbReference type="PANTHER" id="PTHR33653:SF1">
    <property type="entry name" value="RIBONUCLEASE VAPC2"/>
    <property type="match status" value="1"/>
</dbReference>
<dbReference type="GO" id="GO:0004540">
    <property type="term" value="F:RNA nuclease activity"/>
    <property type="evidence" value="ECO:0007669"/>
    <property type="project" value="InterPro"/>
</dbReference>
<protein>
    <recommendedName>
        <fullName evidence="8">Ribonuclease VapC</fullName>
        <shortName evidence="8">RNase VapC</shortName>
        <ecNumber evidence="8">3.1.-.-</ecNumber>
    </recommendedName>
    <alternativeName>
        <fullName evidence="8">Toxin VapC</fullName>
    </alternativeName>
</protein>
<proteinExistence type="inferred from homology"/>
<comment type="similarity">
    <text evidence="7 8">Belongs to the PINc/VapC protein family.</text>
</comment>
<keyword evidence="6 8" id="KW-0460">Magnesium</keyword>
<evidence type="ECO:0000313" key="10">
    <source>
        <dbReference type="EMBL" id="TWS18859.1"/>
    </source>
</evidence>
<comment type="caution">
    <text evidence="10">The sequence shown here is derived from an EMBL/GenBank/DDBJ whole genome shotgun (WGS) entry which is preliminary data.</text>
</comment>
<keyword evidence="3 8" id="KW-0540">Nuclease</keyword>
<dbReference type="Pfam" id="PF01850">
    <property type="entry name" value="PIN"/>
    <property type="match status" value="1"/>
</dbReference>
<dbReference type="InterPro" id="IPR050556">
    <property type="entry name" value="Type_II_TA_system_RNase"/>
</dbReference>
<keyword evidence="8" id="KW-0800">Toxin</keyword>
<dbReference type="InterPro" id="IPR029060">
    <property type="entry name" value="PIN-like_dom_sf"/>
</dbReference>
<evidence type="ECO:0000256" key="1">
    <source>
        <dbReference type="ARBA" id="ARBA00001946"/>
    </source>
</evidence>
<dbReference type="GO" id="GO:0090729">
    <property type="term" value="F:toxin activity"/>
    <property type="evidence" value="ECO:0007669"/>
    <property type="project" value="UniProtKB-KW"/>
</dbReference>
<dbReference type="GO" id="GO:0000287">
    <property type="term" value="F:magnesium ion binding"/>
    <property type="evidence" value="ECO:0007669"/>
    <property type="project" value="UniProtKB-UniRule"/>
</dbReference>
<dbReference type="Proteomes" id="UP000317291">
    <property type="component" value="Unassembled WGS sequence"/>
</dbReference>
<name>A0A5C5R708_9ACTN</name>
<feature type="binding site" evidence="8">
    <location>
        <position position="106"/>
    </location>
    <ligand>
        <name>Mg(2+)</name>
        <dbReference type="ChEBI" id="CHEBI:18420"/>
    </ligand>
</feature>
<organism evidence="10 11">
    <name type="scientific">Tsukamurella asaccharolytica</name>
    <dbReference type="NCBI Taxonomy" id="2592067"/>
    <lineage>
        <taxon>Bacteria</taxon>
        <taxon>Bacillati</taxon>
        <taxon>Actinomycetota</taxon>
        <taxon>Actinomycetes</taxon>
        <taxon>Mycobacteriales</taxon>
        <taxon>Tsukamurellaceae</taxon>
        <taxon>Tsukamurella</taxon>
    </lineage>
</organism>
<keyword evidence="4 8" id="KW-0479">Metal-binding</keyword>
<keyword evidence="11" id="KW-1185">Reference proteome</keyword>
<evidence type="ECO:0000256" key="2">
    <source>
        <dbReference type="ARBA" id="ARBA00022649"/>
    </source>
</evidence>
<feature type="binding site" evidence="8">
    <location>
        <position position="15"/>
    </location>
    <ligand>
        <name>Mg(2+)</name>
        <dbReference type="ChEBI" id="CHEBI:18420"/>
    </ligand>
</feature>
<dbReference type="Gene3D" id="3.40.50.1010">
    <property type="entry name" value="5'-nuclease"/>
    <property type="match status" value="1"/>
</dbReference>
<evidence type="ECO:0000256" key="4">
    <source>
        <dbReference type="ARBA" id="ARBA00022723"/>
    </source>
</evidence>
<dbReference type="EMBL" id="VIGW01000006">
    <property type="protein sequence ID" value="TWS18859.1"/>
    <property type="molecule type" value="Genomic_DNA"/>
</dbReference>
<evidence type="ECO:0000256" key="5">
    <source>
        <dbReference type="ARBA" id="ARBA00022801"/>
    </source>
</evidence>
<reference evidence="10 11" key="1">
    <citation type="submission" date="2019-06" db="EMBL/GenBank/DDBJ databases">
        <title>Tsukamurella conjunctivitidis sp. nov., Tsukamurella assacharolytica sp. nov. and Tsukamurella sputae sp. nov. isolated from patients with conjunctivitis, bacteraemia (lymphoma) and respiratory infection (sputum) in Hong Kong.</title>
        <authorList>
            <person name="Teng J.L.L."/>
            <person name="Lee H.H."/>
            <person name="Fong J.Y.H."/>
            <person name="Fok K.M.N."/>
            <person name="Lau S.K.P."/>
            <person name="Woo P.C.Y."/>
        </authorList>
    </citation>
    <scope>NUCLEOTIDE SEQUENCE [LARGE SCALE GENOMIC DNA]</scope>
    <source>
        <strain evidence="10 11">HKU71</strain>
    </source>
</reference>
<evidence type="ECO:0000256" key="7">
    <source>
        <dbReference type="ARBA" id="ARBA00038093"/>
    </source>
</evidence>
<dbReference type="RefSeq" id="WP_146561698.1">
    <property type="nucleotide sequence ID" value="NZ_VIGW01000006.1"/>
</dbReference>
<dbReference type="PANTHER" id="PTHR33653">
    <property type="entry name" value="RIBONUCLEASE VAPC2"/>
    <property type="match status" value="1"/>
</dbReference>
<comment type="cofactor">
    <cofactor evidence="1 8">
        <name>Mg(2+)</name>
        <dbReference type="ChEBI" id="CHEBI:18420"/>
    </cofactor>
</comment>
<dbReference type="InterPro" id="IPR002716">
    <property type="entry name" value="PIN_dom"/>
</dbReference>
<dbReference type="AlphaFoldDB" id="A0A5C5R708"/>
<keyword evidence="2 8" id="KW-1277">Toxin-antitoxin system</keyword>
<dbReference type="InterPro" id="IPR022907">
    <property type="entry name" value="VapC_family"/>
</dbReference>
<evidence type="ECO:0000256" key="6">
    <source>
        <dbReference type="ARBA" id="ARBA00022842"/>
    </source>
</evidence>
<sequence>MTDSAAATTVPCIVDNSVLSRIAVGQIPPAALEPYFHDEHVLATCTPHLLEALYSASSPKEWADDYRMRWSLLTVLHADRETHAIAVELQRRLWNSGSVRAAGPVDTMIAAIAVQHGAIVVHRDRDYERIAEVAPEFRQVRV</sequence>
<evidence type="ECO:0000256" key="8">
    <source>
        <dbReference type="HAMAP-Rule" id="MF_00265"/>
    </source>
</evidence>
<evidence type="ECO:0000256" key="3">
    <source>
        <dbReference type="ARBA" id="ARBA00022722"/>
    </source>
</evidence>
<accession>A0A5C5R708</accession>
<keyword evidence="5 8" id="KW-0378">Hydrolase</keyword>
<evidence type="ECO:0000313" key="11">
    <source>
        <dbReference type="Proteomes" id="UP000317291"/>
    </source>
</evidence>
<dbReference type="GO" id="GO:0016787">
    <property type="term" value="F:hydrolase activity"/>
    <property type="evidence" value="ECO:0007669"/>
    <property type="project" value="UniProtKB-KW"/>
</dbReference>